<protein>
    <submittedName>
        <fullName evidence="3">DUF2470 domain-containing protein</fullName>
    </submittedName>
</protein>
<organism evidence="3 4">
    <name type="scientific">Mycena chlorophos</name>
    <name type="common">Agaric fungus</name>
    <name type="synonym">Agaricus chlorophos</name>
    <dbReference type="NCBI Taxonomy" id="658473"/>
    <lineage>
        <taxon>Eukaryota</taxon>
        <taxon>Fungi</taxon>
        <taxon>Dikarya</taxon>
        <taxon>Basidiomycota</taxon>
        <taxon>Agaricomycotina</taxon>
        <taxon>Agaricomycetes</taxon>
        <taxon>Agaricomycetidae</taxon>
        <taxon>Agaricales</taxon>
        <taxon>Marasmiineae</taxon>
        <taxon>Mycenaceae</taxon>
        <taxon>Mycena</taxon>
    </lineage>
</organism>
<keyword evidence="1" id="KW-0812">Transmembrane</keyword>
<feature type="transmembrane region" description="Helical" evidence="1">
    <location>
        <begin position="152"/>
        <end position="171"/>
    </location>
</feature>
<dbReference type="Gene3D" id="3.20.180.10">
    <property type="entry name" value="PNP-oxidase-like"/>
    <property type="match status" value="1"/>
</dbReference>
<dbReference type="InterPro" id="IPR037119">
    <property type="entry name" value="Haem_oxidase_HugZ-like_sf"/>
</dbReference>
<sequence>MADPVAEKSGFLKMYMSGHPDTLVAYAKWYGKVAEPMTSAEMTAIDTKSMTLTCTLKDKSKKVVVVTIDPPLRGYDDVKPRLLEMKAISQEGLGMLKAPQITSFKWPSTGGLLFGIWLYTFLPYGAFAPPTTASPAAWLLPAQLIRRFISPLPFKIAFGFTVVIHLLEGMYTLHLCRKHNAGFVLTAQYWLSTIIVGMPIWKGLRRRIQKARIDSVMKIE</sequence>
<evidence type="ECO:0000313" key="4">
    <source>
        <dbReference type="Proteomes" id="UP000613580"/>
    </source>
</evidence>
<evidence type="ECO:0000259" key="2">
    <source>
        <dbReference type="Pfam" id="PF10615"/>
    </source>
</evidence>
<dbReference type="Pfam" id="PF10615">
    <property type="entry name" value="DUF2470"/>
    <property type="match status" value="1"/>
</dbReference>
<keyword evidence="1" id="KW-1133">Transmembrane helix</keyword>
<reference evidence="3" key="1">
    <citation type="submission" date="2020-05" db="EMBL/GenBank/DDBJ databases">
        <title>Mycena genomes resolve the evolution of fungal bioluminescence.</title>
        <authorList>
            <person name="Tsai I.J."/>
        </authorList>
    </citation>
    <scope>NUCLEOTIDE SEQUENCE</scope>
    <source>
        <strain evidence="3">110903Hualien_Pintung</strain>
    </source>
</reference>
<comment type="caution">
    <text evidence="3">The sequence shown here is derived from an EMBL/GenBank/DDBJ whole genome shotgun (WGS) entry which is preliminary data.</text>
</comment>
<dbReference type="EMBL" id="JACAZE010000010">
    <property type="protein sequence ID" value="KAF7305445.1"/>
    <property type="molecule type" value="Genomic_DNA"/>
</dbReference>
<dbReference type="Proteomes" id="UP000613580">
    <property type="component" value="Unassembled WGS sequence"/>
</dbReference>
<dbReference type="Pfam" id="PF14934">
    <property type="entry name" value="TMEM254"/>
    <property type="match status" value="1"/>
</dbReference>
<dbReference type="OrthoDB" id="5553410at2759"/>
<dbReference type="AlphaFoldDB" id="A0A8H6SUQ0"/>
<evidence type="ECO:0000256" key="1">
    <source>
        <dbReference type="SAM" id="Phobius"/>
    </source>
</evidence>
<feature type="transmembrane region" description="Helical" evidence="1">
    <location>
        <begin position="183"/>
        <end position="201"/>
    </location>
</feature>
<keyword evidence="4" id="KW-1185">Reference proteome</keyword>
<dbReference type="PANTHER" id="PTHR37783:SF1">
    <property type="entry name" value="MEMBRANE PROTEIN, PUTATIVE (AFU_ORTHOLOGUE AFUA_1G04315)-RELATED"/>
    <property type="match status" value="1"/>
</dbReference>
<name>A0A8H6SUQ0_MYCCL</name>
<feature type="domain" description="DUF2470" evidence="2">
    <location>
        <begin position="15"/>
        <end position="85"/>
    </location>
</feature>
<accession>A0A8H6SUQ0</accession>
<feature type="transmembrane region" description="Helical" evidence="1">
    <location>
        <begin position="116"/>
        <end position="140"/>
    </location>
</feature>
<dbReference type="InterPro" id="IPR019595">
    <property type="entry name" value="DUF2470"/>
</dbReference>
<proteinExistence type="predicted"/>
<evidence type="ECO:0000313" key="3">
    <source>
        <dbReference type="EMBL" id="KAF7305445.1"/>
    </source>
</evidence>
<keyword evidence="1" id="KW-0472">Membrane</keyword>
<dbReference type="InterPro" id="IPR028110">
    <property type="entry name" value="TMEM254"/>
</dbReference>
<dbReference type="PANTHER" id="PTHR37783">
    <property type="entry name" value="MEMBRANE PROTEIN, PUTATIVE (AFU_ORTHOLOGUE AFUA_1G04315)-RELATED"/>
    <property type="match status" value="1"/>
</dbReference>
<gene>
    <name evidence="3" type="ORF">HMN09_00797100</name>
</gene>